<name>A0ABU6K7C7_9RHOO</name>
<dbReference type="PROSITE" id="PS51257">
    <property type="entry name" value="PROKAR_LIPOPROTEIN"/>
    <property type="match status" value="1"/>
</dbReference>
<comment type="caution">
    <text evidence="1">The sequence shown here is derived from an EMBL/GenBank/DDBJ whole genome shotgun (WGS) entry which is preliminary data.</text>
</comment>
<gene>
    <name evidence="1" type="ORF">VVD49_17530</name>
</gene>
<proteinExistence type="predicted"/>
<reference evidence="1 2" key="1">
    <citation type="submission" date="2024-01" db="EMBL/GenBank/DDBJ databases">
        <title>Uliginosibacterium soil sp. nov.</title>
        <authorList>
            <person name="Lv Y."/>
        </authorList>
    </citation>
    <scope>NUCLEOTIDE SEQUENCE [LARGE SCALE GENOMIC DNA]</scope>
    <source>
        <strain evidence="1 2">H3</strain>
    </source>
</reference>
<dbReference type="RefSeq" id="WP_327600506.1">
    <property type="nucleotide sequence ID" value="NZ_JAYXHS010000003.1"/>
</dbReference>
<evidence type="ECO:0000313" key="2">
    <source>
        <dbReference type="Proteomes" id="UP001331561"/>
    </source>
</evidence>
<sequence length="158" mass="17158">MRYSFQETALIILSALLIASCSSPKPIVARPLSEATSVEIALRSASSVFVTSFGTTDAAARFSLLLKQELSDQGFTTANDPKDADLVLTGVFEQGWANGRSQALATVSGASRSGSRIWSGDFPPLVFIYPTNDPTKRLVVSIVNQLREDVDELQKRYK</sequence>
<dbReference type="EMBL" id="JAYXHS010000003">
    <property type="protein sequence ID" value="MEC5387537.1"/>
    <property type="molecule type" value="Genomic_DNA"/>
</dbReference>
<organism evidence="1 2">
    <name type="scientific">Uliginosibacterium silvisoli</name>
    <dbReference type="NCBI Taxonomy" id="3114758"/>
    <lineage>
        <taxon>Bacteria</taxon>
        <taxon>Pseudomonadati</taxon>
        <taxon>Pseudomonadota</taxon>
        <taxon>Betaproteobacteria</taxon>
        <taxon>Rhodocyclales</taxon>
        <taxon>Zoogloeaceae</taxon>
        <taxon>Uliginosibacterium</taxon>
    </lineage>
</organism>
<keyword evidence="2" id="KW-1185">Reference proteome</keyword>
<dbReference type="Proteomes" id="UP001331561">
    <property type="component" value="Unassembled WGS sequence"/>
</dbReference>
<evidence type="ECO:0000313" key="1">
    <source>
        <dbReference type="EMBL" id="MEC5387537.1"/>
    </source>
</evidence>
<accession>A0ABU6K7C7</accession>
<protein>
    <recommendedName>
        <fullName evidence="3">Lipoprotein</fullName>
    </recommendedName>
</protein>
<evidence type="ECO:0008006" key="3">
    <source>
        <dbReference type="Google" id="ProtNLM"/>
    </source>
</evidence>